<keyword evidence="1" id="KW-0812">Transmembrane</keyword>
<dbReference type="Proteomes" id="UP000324091">
    <property type="component" value="Chromosome 15"/>
</dbReference>
<keyword evidence="1" id="KW-0472">Membrane</keyword>
<feature type="transmembrane region" description="Helical" evidence="1">
    <location>
        <begin position="119"/>
        <end position="139"/>
    </location>
</feature>
<sequence length="155" mass="17972">MFHPLIIGILTVNTSITIIYWTFILGDAYYKWMVEPEDKPKKVVDGSTPEKSYDVQLGDIRVPGVKQTPSSAFFLTRHKQRLAETSHHTQHSFHRPSVTGRLCVCITMTHEFYWGMHPVSWFILFANVAITIIEWQFLVSQFVKLSKREEKVSNS</sequence>
<accession>A0A5C6NYM0</accession>
<dbReference type="EMBL" id="RHFK02000007">
    <property type="protein sequence ID" value="TWW72622.1"/>
    <property type="molecule type" value="Genomic_DNA"/>
</dbReference>
<organism evidence="2 3">
    <name type="scientific">Takifugu flavidus</name>
    <name type="common">sansaifugu</name>
    <dbReference type="NCBI Taxonomy" id="433684"/>
    <lineage>
        <taxon>Eukaryota</taxon>
        <taxon>Metazoa</taxon>
        <taxon>Chordata</taxon>
        <taxon>Craniata</taxon>
        <taxon>Vertebrata</taxon>
        <taxon>Euteleostomi</taxon>
        <taxon>Actinopterygii</taxon>
        <taxon>Neopterygii</taxon>
        <taxon>Teleostei</taxon>
        <taxon>Neoteleostei</taxon>
        <taxon>Acanthomorphata</taxon>
        <taxon>Eupercaria</taxon>
        <taxon>Tetraodontiformes</taxon>
        <taxon>Tetradontoidea</taxon>
        <taxon>Tetraodontidae</taxon>
        <taxon>Takifugu</taxon>
    </lineage>
</organism>
<comment type="caution">
    <text evidence="2">The sequence shown here is derived from an EMBL/GenBank/DDBJ whole genome shotgun (WGS) entry which is preliminary data.</text>
</comment>
<reference evidence="2 3" key="1">
    <citation type="submission" date="2019-04" db="EMBL/GenBank/DDBJ databases">
        <title>Chromosome genome assembly for Takifugu flavidus.</title>
        <authorList>
            <person name="Xiao S."/>
        </authorList>
    </citation>
    <scope>NUCLEOTIDE SEQUENCE [LARGE SCALE GENOMIC DNA]</scope>
    <source>
        <strain evidence="2">HTHZ2018</strain>
        <tissue evidence="2">Muscle</tissue>
    </source>
</reference>
<feature type="transmembrane region" description="Helical" evidence="1">
    <location>
        <begin position="5"/>
        <end position="24"/>
    </location>
</feature>
<keyword evidence="3" id="KW-1185">Reference proteome</keyword>
<gene>
    <name evidence="2" type="ORF">D4764_15G0000160</name>
</gene>
<dbReference type="AlphaFoldDB" id="A0A5C6NYM0"/>
<evidence type="ECO:0000313" key="3">
    <source>
        <dbReference type="Proteomes" id="UP000324091"/>
    </source>
</evidence>
<evidence type="ECO:0000256" key="1">
    <source>
        <dbReference type="SAM" id="Phobius"/>
    </source>
</evidence>
<proteinExistence type="predicted"/>
<name>A0A5C6NYM0_9TELE</name>
<protein>
    <submittedName>
        <fullName evidence="2">Uncharacterized protein</fullName>
    </submittedName>
</protein>
<keyword evidence="1" id="KW-1133">Transmembrane helix</keyword>
<evidence type="ECO:0000313" key="2">
    <source>
        <dbReference type="EMBL" id="TWW72622.1"/>
    </source>
</evidence>